<evidence type="ECO:0000313" key="3">
    <source>
        <dbReference type="Proteomes" id="UP001165190"/>
    </source>
</evidence>
<proteinExistence type="predicted"/>
<dbReference type="EMBL" id="BSYR01000069">
    <property type="protein sequence ID" value="GMJ14289.1"/>
    <property type="molecule type" value="Genomic_DNA"/>
</dbReference>
<dbReference type="PANTHER" id="PTHR11764:SF48">
    <property type="entry name" value="TERPENE CYCLASE_MUTASE FAMILY MEMBER"/>
    <property type="match status" value="1"/>
</dbReference>
<dbReference type="InterPro" id="IPR032697">
    <property type="entry name" value="SQ_cyclase_N"/>
</dbReference>
<organism evidence="2 3">
    <name type="scientific">Hibiscus trionum</name>
    <name type="common">Flower of an hour</name>
    <dbReference type="NCBI Taxonomy" id="183268"/>
    <lineage>
        <taxon>Eukaryota</taxon>
        <taxon>Viridiplantae</taxon>
        <taxon>Streptophyta</taxon>
        <taxon>Embryophyta</taxon>
        <taxon>Tracheophyta</taxon>
        <taxon>Spermatophyta</taxon>
        <taxon>Magnoliopsida</taxon>
        <taxon>eudicotyledons</taxon>
        <taxon>Gunneridae</taxon>
        <taxon>Pentapetalae</taxon>
        <taxon>rosids</taxon>
        <taxon>malvids</taxon>
        <taxon>Malvales</taxon>
        <taxon>Malvaceae</taxon>
        <taxon>Malvoideae</taxon>
        <taxon>Hibiscus</taxon>
    </lineage>
</organism>
<dbReference type="GO" id="GO:0042300">
    <property type="term" value="F:beta-amyrin synthase activity"/>
    <property type="evidence" value="ECO:0007669"/>
    <property type="project" value="TreeGrafter"/>
</dbReference>
<keyword evidence="3" id="KW-1185">Reference proteome</keyword>
<dbReference type="InterPro" id="IPR008930">
    <property type="entry name" value="Terpenoid_cyclase/PrenylTrfase"/>
</dbReference>
<dbReference type="Pfam" id="PF13249">
    <property type="entry name" value="SQHop_cyclase_N"/>
    <property type="match status" value="1"/>
</dbReference>
<accession>A0A9W7MT73</accession>
<name>A0A9W7MT73_HIBTR</name>
<reference evidence="2" key="1">
    <citation type="submission" date="2023-05" db="EMBL/GenBank/DDBJ databases">
        <title>Genome and transcriptome analyses reveal genes involved in the formation of fine ridges on petal epidermal cells in Hibiscus trionum.</title>
        <authorList>
            <person name="Koshimizu S."/>
            <person name="Masuda S."/>
            <person name="Ishii T."/>
            <person name="Shirasu K."/>
            <person name="Hoshino A."/>
            <person name="Arita M."/>
        </authorList>
    </citation>
    <scope>NUCLEOTIDE SEQUENCE</scope>
    <source>
        <strain evidence="2">Hamamatsu line</strain>
    </source>
</reference>
<protein>
    <submittedName>
        <fullName evidence="2">Beta-amyrin synthase</fullName>
    </submittedName>
</protein>
<dbReference type="AlphaFoldDB" id="A0A9W7MT73"/>
<dbReference type="SUPFAM" id="SSF48239">
    <property type="entry name" value="Terpenoid cyclases/Protein prenyltransferases"/>
    <property type="match status" value="1"/>
</dbReference>
<gene>
    <name evidence="2" type="ORF">HRI_005098100</name>
</gene>
<dbReference type="GO" id="GO:0005811">
    <property type="term" value="C:lipid droplet"/>
    <property type="evidence" value="ECO:0007669"/>
    <property type="project" value="InterPro"/>
</dbReference>
<evidence type="ECO:0000313" key="2">
    <source>
        <dbReference type="EMBL" id="GMJ14289.1"/>
    </source>
</evidence>
<dbReference type="InterPro" id="IPR018333">
    <property type="entry name" value="Squalene_cyclase"/>
</dbReference>
<dbReference type="OrthoDB" id="21502at2759"/>
<dbReference type="Gene3D" id="1.50.10.20">
    <property type="match status" value="1"/>
</dbReference>
<feature type="domain" description="Squalene cyclase N-terminal" evidence="1">
    <location>
        <begin position="77"/>
        <end position="175"/>
    </location>
</feature>
<evidence type="ECO:0000259" key="1">
    <source>
        <dbReference type="Pfam" id="PF13249"/>
    </source>
</evidence>
<dbReference type="Proteomes" id="UP001165190">
    <property type="component" value="Unassembled WGS sequence"/>
</dbReference>
<sequence>MQFIREKKMKQTIPQPKIEEEYEVTYEATIAALKRSLHLISTLNQNMATGLLNFPAPCFFMPPLVMCLYITGHLNTIFTAEHRKEILRYIYCQQNKDGGWGLYVGAHSSMFCTALNYIYMRLLGVEPDGGLDNACERARKWILDRGGVTYIPSWGKTWLAILGVYEWSGCNPMPPVTPRK</sequence>
<dbReference type="PANTHER" id="PTHR11764">
    <property type="entry name" value="TERPENE CYCLASE/MUTASE FAMILY MEMBER"/>
    <property type="match status" value="1"/>
</dbReference>
<dbReference type="GO" id="GO:0016104">
    <property type="term" value="P:triterpenoid biosynthetic process"/>
    <property type="evidence" value="ECO:0007669"/>
    <property type="project" value="InterPro"/>
</dbReference>
<comment type="caution">
    <text evidence="2">The sequence shown here is derived from an EMBL/GenBank/DDBJ whole genome shotgun (WGS) entry which is preliminary data.</text>
</comment>